<evidence type="ECO:0000313" key="3">
    <source>
        <dbReference type="Proteomes" id="UP000475249"/>
    </source>
</evidence>
<proteinExistence type="predicted"/>
<feature type="region of interest" description="Disordered" evidence="1">
    <location>
        <begin position="33"/>
        <end position="70"/>
    </location>
</feature>
<dbReference type="RefSeq" id="WP_161437072.1">
    <property type="nucleotide sequence ID" value="NZ_WXYO01000008.1"/>
</dbReference>
<sequence>MSYIKTFQILGIRRLLMLTFLFLSVVVFNSCSTDSENGTEITENNTEDDNDANEDTDAEQDDPGPQGSIELEDGFTVDEDRMFSSMIVSAAEYQAFLEGNGDLQMVSNKVYQYFEDDFDFIFILSVEEEQPSGLYYGRSSSAQSGVSGLGSSLWDNTAAYGSAGKLKSLIHMPRTEYVRNGPFLHEIAHYWANHGFIATTVGGHWGYSSAGGQLGGFDALEDLGGNTYRGLLNGQTGFGTFANGGNSVPYGNLELYTMGLIEADDLETVMVAENPQSTAVFGEFTADAITEITAAQLIAQHGERLPSAQDAQKAFTGIVVVLSTEALSQSKREQLTADMESFTRQGDPDDSWGNSYNFWRATFEMATLSARITDEQIK</sequence>
<reference evidence="2 3" key="1">
    <citation type="submission" date="2020-01" db="EMBL/GenBank/DDBJ databases">
        <title>Bacteria diversity of Porities sp.</title>
        <authorList>
            <person name="Wang G."/>
        </authorList>
    </citation>
    <scope>NUCLEOTIDE SEQUENCE [LARGE SCALE GENOMIC DNA]</scope>
    <source>
        <strain evidence="2 3">R33</strain>
    </source>
</reference>
<evidence type="ECO:0000313" key="2">
    <source>
        <dbReference type="EMBL" id="NAS14043.1"/>
    </source>
</evidence>
<feature type="compositionally biased region" description="Acidic residues" evidence="1">
    <location>
        <begin position="45"/>
        <end position="62"/>
    </location>
</feature>
<name>A0A6L9EHA6_9FLAO</name>
<comment type="caution">
    <text evidence="2">The sequence shown here is derived from an EMBL/GenBank/DDBJ whole genome shotgun (WGS) entry which is preliminary data.</text>
</comment>
<accession>A0A6L9EHA6</accession>
<gene>
    <name evidence="2" type="ORF">GTQ38_18685</name>
</gene>
<protein>
    <submittedName>
        <fullName evidence="2">Uncharacterized protein</fullName>
    </submittedName>
</protein>
<evidence type="ECO:0000256" key="1">
    <source>
        <dbReference type="SAM" id="MobiDB-lite"/>
    </source>
</evidence>
<dbReference type="EMBL" id="WXYO01000008">
    <property type="protein sequence ID" value="NAS14043.1"/>
    <property type="molecule type" value="Genomic_DNA"/>
</dbReference>
<keyword evidence="3" id="KW-1185">Reference proteome</keyword>
<dbReference type="AlphaFoldDB" id="A0A6L9EHA6"/>
<dbReference type="Proteomes" id="UP000475249">
    <property type="component" value="Unassembled WGS sequence"/>
</dbReference>
<organism evidence="2 3">
    <name type="scientific">Poritiphilus flavus</name>
    <dbReference type="NCBI Taxonomy" id="2697053"/>
    <lineage>
        <taxon>Bacteria</taxon>
        <taxon>Pseudomonadati</taxon>
        <taxon>Bacteroidota</taxon>
        <taxon>Flavobacteriia</taxon>
        <taxon>Flavobacteriales</taxon>
        <taxon>Flavobacteriaceae</taxon>
        <taxon>Poritiphilus</taxon>
    </lineage>
</organism>